<proteinExistence type="predicted"/>
<evidence type="ECO:0000256" key="1">
    <source>
        <dbReference type="SAM" id="MobiDB-lite"/>
    </source>
</evidence>
<comment type="caution">
    <text evidence="2">The sequence shown here is derived from an EMBL/GenBank/DDBJ whole genome shotgun (WGS) entry which is preliminary data.</text>
</comment>
<feature type="compositionally biased region" description="Basic residues" evidence="1">
    <location>
        <begin position="132"/>
        <end position="145"/>
    </location>
</feature>
<reference evidence="2 3" key="1">
    <citation type="submission" date="2021-05" db="EMBL/GenBank/DDBJ databases">
        <title>Genome Assembly of Synthetic Allotetraploid Brassica napus Reveals Homoeologous Exchanges between Subgenomes.</title>
        <authorList>
            <person name="Davis J.T."/>
        </authorList>
    </citation>
    <scope>NUCLEOTIDE SEQUENCE [LARGE SCALE GENOMIC DNA]</scope>
    <source>
        <strain evidence="3">cv. Da-Ae</strain>
        <tissue evidence="2">Seedling</tissue>
    </source>
</reference>
<name>A0ABQ8C5F8_BRANA</name>
<feature type="compositionally biased region" description="Low complexity" evidence="1">
    <location>
        <begin position="157"/>
        <end position="167"/>
    </location>
</feature>
<evidence type="ECO:0000313" key="2">
    <source>
        <dbReference type="EMBL" id="KAH0911977.1"/>
    </source>
</evidence>
<protein>
    <submittedName>
        <fullName evidence="2">Uncharacterized protein</fullName>
    </submittedName>
</protein>
<gene>
    <name evidence="2" type="ORF">HID58_035298</name>
</gene>
<organism evidence="2 3">
    <name type="scientific">Brassica napus</name>
    <name type="common">Rape</name>
    <dbReference type="NCBI Taxonomy" id="3708"/>
    <lineage>
        <taxon>Eukaryota</taxon>
        <taxon>Viridiplantae</taxon>
        <taxon>Streptophyta</taxon>
        <taxon>Embryophyta</taxon>
        <taxon>Tracheophyta</taxon>
        <taxon>Spermatophyta</taxon>
        <taxon>Magnoliopsida</taxon>
        <taxon>eudicotyledons</taxon>
        <taxon>Gunneridae</taxon>
        <taxon>Pentapetalae</taxon>
        <taxon>rosids</taxon>
        <taxon>malvids</taxon>
        <taxon>Brassicales</taxon>
        <taxon>Brassicaceae</taxon>
        <taxon>Brassiceae</taxon>
        <taxon>Brassica</taxon>
    </lineage>
</organism>
<keyword evidence="3" id="KW-1185">Reference proteome</keyword>
<evidence type="ECO:0000313" key="3">
    <source>
        <dbReference type="Proteomes" id="UP000824890"/>
    </source>
</evidence>
<feature type="region of interest" description="Disordered" evidence="1">
    <location>
        <begin position="82"/>
        <end position="170"/>
    </location>
</feature>
<sequence length="288" mass="31453">PLSGPPGFPLMFPELSGEDRKMAMLYISHADPTERLARIERVKQGIAENTAASSSWTKEKGLSSPTRHSWNLNIDNSLQIAAPRSHNDDNSGEGTESSGSLFPACSAPIAPSGFQLGPSSEGRVIGSTGAHKSQRRRPQAWKRRATGKDLKLPAPLSIPSESGPISSSKRKAAEGFEDLVRLSWEGEVGDQSCTMDRIHLSQVIAEEDRNLVLNTKFQLASQDRLLWGFSKNGRYDSKSAKLHLVQANCTIIANLIAGSVTRDHRHQFYVARNGPVWLSSQIQLEASS</sequence>
<dbReference type="EMBL" id="JAGKQM010000009">
    <property type="protein sequence ID" value="KAH0911977.1"/>
    <property type="molecule type" value="Genomic_DNA"/>
</dbReference>
<dbReference type="Proteomes" id="UP000824890">
    <property type="component" value="Unassembled WGS sequence"/>
</dbReference>
<accession>A0ABQ8C5F8</accession>
<feature type="non-terminal residue" evidence="2">
    <location>
        <position position="1"/>
    </location>
</feature>
<feature type="region of interest" description="Disordered" evidence="1">
    <location>
        <begin position="49"/>
        <end position="70"/>
    </location>
</feature>